<reference evidence="1" key="1">
    <citation type="submission" date="2022-06" db="EMBL/GenBank/DDBJ databases">
        <authorList>
            <person name="Legras J.-L."/>
            <person name="Devillers H."/>
            <person name="Grondin C."/>
        </authorList>
    </citation>
    <scope>NUCLEOTIDE SEQUENCE</scope>
    <source>
        <strain evidence="1">CLIB 1444</strain>
    </source>
</reference>
<evidence type="ECO:0000313" key="1">
    <source>
        <dbReference type="EMBL" id="CAH6721892.1"/>
    </source>
</evidence>
<keyword evidence="2" id="KW-1185">Reference proteome</keyword>
<sequence>MEVIDIRSLNGSIINVFQEAQFGLSGHRKLVVNLKSILNKSVELGYEESFIYQINKLINKILDLKKGETAGDRIVKFIASFLRSLQQDIAKKNEGKNEDDEEEDEPVANLVDNMLRHLSIGMRAKNRNVRYRVVQILSYVLAHIGDIDLGLCQAIVDGLYMSLQDKEQNVRLNGVIAISHFQDLSNEHIKEIGRYENKDHLSNIKESERQHKERLQKYQSLSFATRLLIDTLNEDESPEIRRAALLNVAKNKITLPYIFESARDVNPTNRRLFYSRFLKEIDLRDINNLQLSKFVSYGLNDRSDQVRLAAIKTFNYWFQTVFNKNFTNFINTFTIEELNTEEIKNIDKLLKEIFQLNFELVKSIEIDNWRETTIDKLFFIRNLFEFLNDNKYFSLIDEKFIEPIELSEIIFRHFKQRNSIIEQNKDLINKYKNFEKNQKNYQNNLDDIEYEYSLIVENEELDSEEVKLKANELDKTFQKILADKEQEMIEFKPDYKNHRMFQTGLKSLEIIINNFLKISLNYDYSDEISRRGLLQIVRSSVTNDYLSDETVELCLKIINKLSINEKEFVDIVIEAITDIRDSQSDENDETFHSAISGFIDDDDDEDEDDDDDDEEEGEEILQDDYTNNINRIGNVFDNENFTSSVTPKRKRRKIQPKEFSEEVVSQGLITFQYLLELIDSPIQNNMVDSIVETLVRQGIQKLDEKVGECSIRCMSLLALFKREEAIRELNTFMIVMSRYPQSVGVVALKAIFDILSTFGSKIFDFSYLTPTEVKSGLESRKLITSKDIAKALVVCLESTEHPIIQTIAAEGLCKLYLADIMDDYSKYDHLVDEEADEESKQILSLNLLLKVILAYFNPKNKANNEFKQTLTFCLPVYAFSHGKHQQNLCKISADILLRLSEDGNEDFENEIDKISLTTIIQQLIHWCDPSNLVNKETDEYLINSQIQAKLFLESIRLEYSKKQFKKTIISNLPKIHIDERIGSESLTELLEDIDQTIETIDDRKEEPDFSIDNYSLKSLTKFRDIVEAAKEKAFENEANQGDMEVEEIEESEEDLQQGAGEVEQDNDMEVKEEDSIDEHHSQHQSHRDEAEEEGEQEEHDDMELDQHSIKYETDVMNVDVGDVSQDIESELKSIDEFLDAQD</sequence>
<evidence type="ECO:0000313" key="2">
    <source>
        <dbReference type="Proteomes" id="UP001152531"/>
    </source>
</evidence>
<name>A0ACA9YA27_9ASCO</name>
<organism evidence="1 2">
    <name type="scientific">[Candida] jaroonii</name>
    <dbReference type="NCBI Taxonomy" id="467808"/>
    <lineage>
        <taxon>Eukaryota</taxon>
        <taxon>Fungi</taxon>
        <taxon>Dikarya</taxon>
        <taxon>Ascomycota</taxon>
        <taxon>Saccharomycotina</taxon>
        <taxon>Pichiomycetes</taxon>
        <taxon>Debaryomycetaceae</taxon>
        <taxon>Yamadazyma</taxon>
    </lineage>
</organism>
<dbReference type="EMBL" id="CALSDN010000007">
    <property type="protein sequence ID" value="CAH6721892.1"/>
    <property type="molecule type" value="Genomic_DNA"/>
</dbReference>
<protein>
    <submittedName>
        <fullName evidence="1">Condensin complex subunit 3</fullName>
    </submittedName>
</protein>
<accession>A0ACA9YA27</accession>
<proteinExistence type="predicted"/>
<dbReference type="Proteomes" id="UP001152531">
    <property type="component" value="Unassembled WGS sequence"/>
</dbReference>
<comment type="caution">
    <text evidence="1">The sequence shown here is derived from an EMBL/GenBank/DDBJ whole genome shotgun (WGS) entry which is preliminary data.</text>
</comment>
<gene>
    <name evidence="1" type="ORF">CLIB1444_07S04786</name>
</gene>